<organism evidence="7 8">
    <name type="scientific">Pseudomonas gingeri</name>
    <dbReference type="NCBI Taxonomy" id="117681"/>
    <lineage>
        <taxon>Bacteria</taxon>
        <taxon>Pseudomonadati</taxon>
        <taxon>Pseudomonadota</taxon>
        <taxon>Gammaproteobacteria</taxon>
        <taxon>Pseudomonadales</taxon>
        <taxon>Pseudomonadaceae</taxon>
        <taxon>Pseudomonas</taxon>
    </lineage>
</organism>
<dbReference type="PANTHER" id="PTHR34597:SF1">
    <property type="entry name" value="HEME_HEMOPEXIN TRANSPORTER PROTEIN HUXB"/>
    <property type="match status" value="1"/>
</dbReference>
<evidence type="ECO:0000256" key="4">
    <source>
        <dbReference type="SAM" id="SignalP"/>
    </source>
</evidence>
<evidence type="ECO:0000256" key="2">
    <source>
        <dbReference type="ARBA" id="ARBA00022692"/>
    </source>
</evidence>
<dbReference type="EMBL" id="JACAQE010000002">
    <property type="protein sequence ID" value="NWC13833.1"/>
    <property type="molecule type" value="Genomic_DNA"/>
</dbReference>
<feature type="domain" description="Polypeptide-transport-associated ShlB-type" evidence="6">
    <location>
        <begin position="86"/>
        <end position="160"/>
    </location>
</feature>
<dbReference type="Pfam" id="PF08479">
    <property type="entry name" value="POTRA_2"/>
    <property type="match status" value="1"/>
</dbReference>
<dbReference type="Pfam" id="PF03865">
    <property type="entry name" value="ShlB"/>
    <property type="match status" value="1"/>
</dbReference>
<accession>A0A7Y7XWX4</accession>
<dbReference type="Gene3D" id="2.40.160.50">
    <property type="entry name" value="membrane protein fhac: a member of the omp85/tpsb transporter family"/>
    <property type="match status" value="1"/>
</dbReference>
<evidence type="ECO:0000313" key="8">
    <source>
        <dbReference type="Proteomes" id="UP000517547"/>
    </source>
</evidence>
<dbReference type="SUPFAM" id="SSF56935">
    <property type="entry name" value="Porins"/>
    <property type="match status" value="1"/>
</dbReference>
<gene>
    <name evidence="7" type="ORF">HX845_09285</name>
</gene>
<comment type="caution">
    <text evidence="7">The sequence shown here is derived from an EMBL/GenBank/DDBJ whole genome shotgun (WGS) entry which is preliminary data.</text>
</comment>
<keyword evidence="1" id="KW-1134">Transmembrane beta strand</keyword>
<keyword evidence="4" id="KW-0732">Signal</keyword>
<dbReference type="InterPro" id="IPR005565">
    <property type="entry name" value="Hemolysn_activator_HlyB_C"/>
</dbReference>
<keyword evidence="3" id="KW-0998">Cell outer membrane</keyword>
<protein>
    <submittedName>
        <fullName evidence="7">Hemin-binding protein</fullName>
    </submittedName>
</protein>
<evidence type="ECO:0000259" key="6">
    <source>
        <dbReference type="Pfam" id="PF08479"/>
    </source>
</evidence>
<dbReference type="GO" id="GO:0098046">
    <property type="term" value="C:type V protein secretion system complex"/>
    <property type="evidence" value="ECO:0007669"/>
    <property type="project" value="TreeGrafter"/>
</dbReference>
<evidence type="ECO:0000259" key="5">
    <source>
        <dbReference type="Pfam" id="PF03865"/>
    </source>
</evidence>
<sequence length="1010" mass="108577">MKRIRASAPAQPICRGRHLTLLAATLLTLHAQAETLPSSGTLFDANRSQLSPSERVPAPARQRVQIEAPATEPNRPAAAASSLKVKVSHFTLSGNQAFSDAQLQAQLKPFLNRELDLDGLRDAAASITALYRENGYLVARAYLPPQNIQAGSVALAVREGVIGRVRAEPAPDVRLSAGMQQRFVDDLIPGTVIREADLERVLLRLSDIAGVSVRAVLAPSAQPGAADIVLKITEMTAWTTRASIDNYGNYYTGANRISTSVSLNDALGLGESLSLNTQNSLEGLSIRSIGYLQPLGASGVSLGLNHATLDYQIGKELKDAQASGSADIDTIYLTSSLLRSRNSNINLSLADEWRRFEDRTAATQVSKSANFRSITLYGDWRDGWLGSNLWSLRYGRGTLDKDTAADAALDRVTARAAGDYTKANVSFSRLQQLGNGFSLLGSITGQYADKNLDASEKLSLGGPDGVRAYPVGEAAGDEGVLGRLELRKYLGRFADSQVEAALFADAGRVTVNKQPWDNSENQLSRYGYGVGLNVYHKDLVMNASLAFSPGATPTADPHEARRFWLSISGSPQAFVGLASDIGGKGEDFEEPSTDFILYGSVGLVPEYVDRHGATLAAAADQNKLATANGRNMASFTRVRDNVSYIGAHSGIPLAYDWDFLWQLEYGLSLNYADHSDVSVPDDSSSHNQLRNTGVALANPDSGTFLYGIWDMPMKESMTGLDPFHGRTSAAHYNIIGSPGFSTSITRNSGPVGTASESNNDDAAFNRRQSGVFAYWTPQWHGLQMKLAYSNNGEKAAPDVDEGYIYGGSLTYENAGFTAIAAYEKHVNYFGIASIGRNARGVGSNTHVTANTSSDDFSLRYGLAYDFGATKVSLIADDLSYSEDGVVNTSNTSSDVSRYRRQAWMVGLTHDVTRQLQLRASYAKALPGECTMISGNNRECSTAGMGATQYAVGFSYKLNKQTELFSQYVLLQNNSLANYNFAISGVYAASGYSPGTGTTISALGTGINYSF</sequence>
<feature type="domain" description="Haemolysin activator HlyB C-terminal" evidence="5">
    <location>
        <begin position="224"/>
        <end position="533"/>
    </location>
</feature>
<keyword evidence="2" id="KW-0812">Transmembrane</keyword>
<keyword evidence="1" id="KW-0472">Membrane</keyword>
<dbReference type="Gene3D" id="3.10.20.310">
    <property type="entry name" value="membrane protein fhac"/>
    <property type="match status" value="1"/>
</dbReference>
<evidence type="ECO:0000256" key="3">
    <source>
        <dbReference type="ARBA" id="ARBA00023237"/>
    </source>
</evidence>
<dbReference type="GO" id="GO:0046819">
    <property type="term" value="P:protein secretion by the type V secretion system"/>
    <property type="evidence" value="ECO:0007669"/>
    <property type="project" value="TreeGrafter"/>
</dbReference>
<dbReference type="GO" id="GO:0008320">
    <property type="term" value="F:protein transmembrane transporter activity"/>
    <property type="evidence" value="ECO:0007669"/>
    <property type="project" value="TreeGrafter"/>
</dbReference>
<dbReference type="InterPro" id="IPR013686">
    <property type="entry name" value="Polypept-transport_assoc_ShlB"/>
</dbReference>
<name>A0A7Y7XWX4_9PSED</name>
<dbReference type="InterPro" id="IPR051544">
    <property type="entry name" value="TPS_OM_transporter"/>
</dbReference>
<evidence type="ECO:0000256" key="1">
    <source>
        <dbReference type="ARBA" id="ARBA00022452"/>
    </source>
</evidence>
<proteinExistence type="predicted"/>
<dbReference type="Gene3D" id="2.40.160.10">
    <property type="entry name" value="Porin"/>
    <property type="match status" value="1"/>
</dbReference>
<dbReference type="CDD" id="cd00342">
    <property type="entry name" value="gram_neg_porins"/>
    <property type="match status" value="1"/>
</dbReference>
<dbReference type="RefSeq" id="WP_017127427.1">
    <property type="nucleotide sequence ID" value="NZ_JACAQE010000002.1"/>
</dbReference>
<feature type="signal peptide" evidence="4">
    <location>
        <begin position="1"/>
        <end position="33"/>
    </location>
</feature>
<feature type="chain" id="PRO_5030881255" evidence="4">
    <location>
        <begin position="34"/>
        <end position="1010"/>
    </location>
</feature>
<dbReference type="GO" id="GO:0015288">
    <property type="term" value="F:porin activity"/>
    <property type="evidence" value="ECO:0007669"/>
    <property type="project" value="InterPro"/>
</dbReference>
<evidence type="ECO:0000313" key="7">
    <source>
        <dbReference type="EMBL" id="NWC13833.1"/>
    </source>
</evidence>
<dbReference type="PANTHER" id="PTHR34597">
    <property type="entry name" value="SLR1661 PROTEIN"/>
    <property type="match status" value="1"/>
</dbReference>
<dbReference type="GO" id="GO:0016020">
    <property type="term" value="C:membrane"/>
    <property type="evidence" value="ECO:0007669"/>
    <property type="project" value="InterPro"/>
</dbReference>
<dbReference type="InterPro" id="IPR033900">
    <property type="entry name" value="Gram_neg_porin_domain"/>
</dbReference>
<dbReference type="Proteomes" id="UP000517547">
    <property type="component" value="Unassembled WGS sequence"/>
</dbReference>
<reference evidence="7 8" key="1">
    <citation type="submission" date="2020-04" db="EMBL/GenBank/DDBJ databases">
        <title>Molecular characterization of pseudomonads from Agaricus bisporus reveal novel blotch 2 pathogens in Western Europe.</title>
        <authorList>
            <person name="Taparia T."/>
            <person name="Krijger M."/>
            <person name="Haynes E."/>
            <person name="Elpinstone J.G."/>
            <person name="Noble R."/>
            <person name="Van Der Wolf J."/>
        </authorList>
    </citation>
    <scope>NUCLEOTIDE SEQUENCE [LARGE SCALE GENOMIC DNA]</scope>
    <source>
        <strain evidence="7 8">IPO3738</strain>
    </source>
</reference>
<dbReference type="AlphaFoldDB" id="A0A7Y7XWX4"/>
<dbReference type="InterPro" id="IPR023614">
    <property type="entry name" value="Porin_dom_sf"/>
</dbReference>